<comment type="caution">
    <text evidence="1">The sequence shown here is derived from an EMBL/GenBank/DDBJ whole genome shotgun (WGS) entry which is preliminary data.</text>
</comment>
<sequence length="569" mass="61994">MSSSSRRRSSPGEKPNRPVSSVFKPKFPFDPFVAADVREPWFIRADSLPSPHAHPRRDVLLVLGSPSTKDLDALLSSKHLANSLLVIVTHQPPEIPHTALPTVRILKLNNSLELEHAGAVRFVNILEWAERVARLWRKYGGYGAAELTEDSDGREHLPPPKFWRFRGSQSVPPSPRSSASNLSTSRGSVSSGFLAPDGDQRPQSRPHSFSSRILNRARQVSLPAVDPSQRPFDALINFLPKDVPDKALLKQAILVTTISRPFLIATSFGAARPVRKPRLNSRSSTSLYLPPTPPYHSGESLPSLMLTPTRSHLIHVLPVETRSFNSFARSKLVQSLESFLLSFAYPTKYDMKGTSDDYERPRPYIMTSTGLGENVDAGSVASSPSSPYDSWGSDCTLVELVLCGCLDGDDPSPALRDLKGKAPADLKMLAHAIPRALLSCASDVVVLPEDAPMHPAVTLSQSDPGYYSGGTSPAFPSSLSSPAHLQFARHSSSPVVLSSHSKLTSSPISSSTKPACPTSPLAKEEQHIDKSLPTPPDSEDSGTESGPGVVFKPKKQRWKFWKRPVRVTS</sequence>
<evidence type="ECO:0000313" key="1">
    <source>
        <dbReference type="EMBL" id="KAI0087380.1"/>
    </source>
</evidence>
<proteinExistence type="predicted"/>
<dbReference type="EMBL" id="MU274918">
    <property type="protein sequence ID" value="KAI0087380.1"/>
    <property type="molecule type" value="Genomic_DNA"/>
</dbReference>
<dbReference type="Proteomes" id="UP001055072">
    <property type="component" value="Unassembled WGS sequence"/>
</dbReference>
<organism evidence="1 2">
    <name type="scientific">Irpex rosettiformis</name>
    <dbReference type="NCBI Taxonomy" id="378272"/>
    <lineage>
        <taxon>Eukaryota</taxon>
        <taxon>Fungi</taxon>
        <taxon>Dikarya</taxon>
        <taxon>Basidiomycota</taxon>
        <taxon>Agaricomycotina</taxon>
        <taxon>Agaricomycetes</taxon>
        <taxon>Polyporales</taxon>
        <taxon>Irpicaceae</taxon>
        <taxon>Irpex</taxon>
    </lineage>
</organism>
<name>A0ACB8TZD7_9APHY</name>
<evidence type="ECO:0000313" key="2">
    <source>
        <dbReference type="Proteomes" id="UP001055072"/>
    </source>
</evidence>
<gene>
    <name evidence="1" type="ORF">BDY19DRAFT_955435</name>
</gene>
<keyword evidence="2" id="KW-1185">Reference proteome</keyword>
<accession>A0ACB8TZD7</accession>
<reference evidence="1" key="1">
    <citation type="journal article" date="2021" name="Environ. Microbiol.">
        <title>Gene family expansions and transcriptome signatures uncover fungal adaptations to wood decay.</title>
        <authorList>
            <person name="Hage H."/>
            <person name="Miyauchi S."/>
            <person name="Viragh M."/>
            <person name="Drula E."/>
            <person name="Min B."/>
            <person name="Chaduli D."/>
            <person name="Navarro D."/>
            <person name="Favel A."/>
            <person name="Norest M."/>
            <person name="Lesage-Meessen L."/>
            <person name="Balint B."/>
            <person name="Merenyi Z."/>
            <person name="de Eugenio L."/>
            <person name="Morin E."/>
            <person name="Martinez A.T."/>
            <person name="Baldrian P."/>
            <person name="Stursova M."/>
            <person name="Martinez M.J."/>
            <person name="Novotny C."/>
            <person name="Magnuson J.K."/>
            <person name="Spatafora J.W."/>
            <person name="Maurice S."/>
            <person name="Pangilinan J."/>
            <person name="Andreopoulos W."/>
            <person name="LaButti K."/>
            <person name="Hundley H."/>
            <person name="Na H."/>
            <person name="Kuo A."/>
            <person name="Barry K."/>
            <person name="Lipzen A."/>
            <person name="Henrissat B."/>
            <person name="Riley R."/>
            <person name="Ahrendt S."/>
            <person name="Nagy L.G."/>
            <person name="Grigoriev I.V."/>
            <person name="Martin F."/>
            <person name="Rosso M.N."/>
        </authorList>
    </citation>
    <scope>NUCLEOTIDE SEQUENCE</scope>
    <source>
        <strain evidence="1">CBS 384.51</strain>
    </source>
</reference>
<protein>
    <submittedName>
        <fullName evidence="1">Uncharacterized protein</fullName>
    </submittedName>
</protein>